<organism evidence="1 2">
    <name type="scientific">Brevibacillus gelatini</name>
    <dbReference type="NCBI Taxonomy" id="1655277"/>
    <lineage>
        <taxon>Bacteria</taxon>
        <taxon>Bacillati</taxon>
        <taxon>Bacillota</taxon>
        <taxon>Bacilli</taxon>
        <taxon>Bacillales</taxon>
        <taxon>Paenibacillaceae</taxon>
        <taxon>Brevibacillus</taxon>
    </lineage>
</organism>
<reference evidence="1 2" key="1">
    <citation type="submission" date="2018-10" db="EMBL/GenBank/DDBJ databases">
        <title>Phylogenomics of Brevibacillus.</title>
        <authorList>
            <person name="Dunlap C."/>
        </authorList>
    </citation>
    <scope>NUCLEOTIDE SEQUENCE [LARGE SCALE GENOMIC DNA]</scope>
    <source>
        <strain evidence="1 2">DSM 100115</strain>
    </source>
</reference>
<proteinExistence type="predicted"/>
<dbReference type="OrthoDB" id="1911073at2"/>
<name>A0A3M8B842_9BACL</name>
<accession>A0A3M8B842</accession>
<dbReference type="RefSeq" id="WP_122903706.1">
    <property type="nucleotide sequence ID" value="NZ_RHHS01000013.1"/>
</dbReference>
<evidence type="ECO:0000313" key="1">
    <source>
        <dbReference type="EMBL" id="RNB59539.1"/>
    </source>
</evidence>
<dbReference type="Proteomes" id="UP000268829">
    <property type="component" value="Unassembled WGS sequence"/>
</dbReference>
<dbReference type="EMBL" id="RHHS01000013">
    <property type="protein sequence ID" value="RNB59539.1"/>
    <property type="molecule type" value="Genomic_DNA"/>
</dbReference>
<comment type="caution">
    <text evidence="1">The sequence shown here is derived from an EMBL/GenBank/DDBJ whole genome shotgun (WGS) entry which is preliminary data.</text>
</comment>
<evidence type="ECO:0000313" key="2">
    <source>
        <dbReference type="Proteomes" id="UP000268829"/>
    </source>
</evidence>
<gene>
    <name evidence="1" type="ORF">EDM57_05195</name>
</gene>
<protein>
    <submittedName>
        <fullName evidence="1">Uncharacterized protein</fullName>
    </submittedName>
</protein>
<sequence length="231" mass="27064">MDRLRQFIGLPHVLPSGIKIYSPTIDAIAEIGEGVYNLYLSLATFNKYDIVTSLFKLSPEELSEINKFDDYEFLISTPLLPEIENALSFFTQSKVVFRDFAFYIRDNIFVSVATYNEISNKIRELNGLSEKTKLKFRNARAERDYYRLQELRKKYNTDDTLSLKDMCSILCNAEGNGINIFNIGKLTIYQVYEHFERLSVKESHRRMLKVWANGHLKEDFKLQDWLVKTKL</sequence>
<dbReference type="AlphaFoldDB" id="A0A3M8B842"/>
<keyword evidence="2" id="KW-1185">Reference proteome</keyword>